<feature type="region of interest" description="Disordered" evidence="2">
    <location>
        <begin position="107"/>
        <end position="129"/>
    </location>
</feature>
<evidence type="ECO:0000259" key="3">
    <source>
        <dbReference type="Pfam" id="PF06259"/>
    </source>
</evidence>
<feature type="coiled-coil region" evidence="1">
    <location>
        <begin position="133"/>
        <end position="160"/>
    </location>
</feature>
<keyword evidence="4" id="KW-0378">Hydrolase</keyword>
<keyword evidence="1" id="KW-0175">Coiled coil</keyword>
<dbReference type="RefSeq" id="WP_092929597.1">
    <property type="nucleotide sequence ID" value="NZ_FOMZ01000018.1"/>
</dbReference>
<feature type="region of interest" description="Disordered" evidence="2">
    <location>
        <begin position="462"/>
        <end position="524"/>
    </location>
</feature>
<evidence type="ECO:0000256" key="2">
    <source>
        <dbReference type="SAM" id="MobiDB-lite"/>
    </source>
</evidence>
<dbReference type="SUPFAM" id="SSF53474">
    <property type="entry name" value="alpha/beta-Hydrolases"/>
    <property type="match status" value="1"/>
</dbReference>
<feature type="region of interest" description="Disordered" evidence="2">
    <location>
        <begin position="165"/>
        <end position="236"/>
    </location>
</feature>
<organism evidence="4 5">
    <name type="scientific">Actinopolyspora alba</name>
    <dbReference type="NCBI Taxonomy" id="673379"/>
    <lineage>
        <taxon>Bacteria</taxon>
        <taxon>Bacillati</taxon>
        <taxon>Actinomycetota</taxon>
        <taxon>Actinomycetes</taxon>
        <taxon>Actinopolysporales</taxon>
        <taxon>Actinopolysporaceae</taxon>
        <taxon>Actinopolyspora</taxon>
        <taxon>Actinopolyspora alba group</taxon>
    </lineage>
</organism>
<dbReference type="SUPFAM" id="SSF140453">
    <property type="entry name" value="EsxAB dimer-like"/>
    <property type="match status" value="1"/>
</dbReference>
<dbReference type="Gene3D" id="1.10.287.1060">
    <property type="entry name" value="ESAT-6-like"/>
    <property type="match status" value="1"/>
</dbReference>
<dbReference type="EMBL" id="FOMZ01000018">
    <property type="protein sequence ID" value="SFE60876.1"/>
    <property type="molecule type" value="Genomic_DNA"/>
</dbReference>
<proteinExistence type="predicted"/>
<feature type="domain" description="DUF1023" evidence="3">
    <location>
        <begin position="296"/>
        <end position="460"/>
    </location>
</feature>
<dbReference type="InterPro" id="IPR036689">
    <property type="entry name" value="ESAT-6-like_sf"/>
</dbReference>
<feature type="compositionally biased region" description="Low complexity" evidence="2">
    <location>
        <begin position="173"/>
        <end position="184"/>
    </location>
</feature>
<name>A0A1I2BXF8_9ACTN</name>
<feature type="compositionally biased region" description="Polar residues" evidence="2">
    <location>
        <begin position="498"/>
        <end position="508"/>
    </location>
</feature>
<sequence>MSSGITIGTIRKWRPESLEDAAGTIRIHRDKLTELDDDLDGCKPPSSWQGQAADAARGTHDKIAEAGRDLTAEVAAVRAATIDAADAVTSLRNSLTETEDLARAKGFSVGDDGSITETGEETDMPEAERETLKAELADRVGELERRAKSIDDQLAKVLRDASKDEIDGDGSLANAAQQGAEAGGLSVTKPPEKGDPGANAAWWSSLSSDERQSVLQNHPEWVGNRNGIPATVRDEANRTLLDREEKRLQDIINEQTGRAPSPEVLEAREKLKSIESIRKTLQEGDDKQLLMFDTSAEQAQAAVSDGNVDTADKVAVLTPGMNTTVHDSLAEKDDRMQDLRSDAENASGEKVATVTWIGYDKHPGLLEENSNDLAEQTGDDLRHFYEGINASRVEDPELTALGHSYGAVTTGRALEHEGIGVDNAVLFGSPGPATSDVSNLEVPEDSVYTVKAEQDYVDDAGSMFTSERGGELDGATHLSGEDSEEGAATTGHSDYLTEGNTSQHNISSVVAGEEDEVIHEGDRN</sequence>
<dbReference type="GO" id="GO:0016787">
    <property type="term" value="F:hydrolase activity"/>
    <property type="evidence" value="ECO:0007669"/>
    <property type="project" value="UniProtKB-KW"/>
</dbReference>
<dbReference type="InterPro" id="IPR010427">
    <property type="entry name" value="DUF1023"/>
</dbReference>
<evidence type="ECO:0000256" key="1">
    <source>
        <dbReference type="SAM" id="Coils"/>
    </source>
</evidence>
<dbReference type="Pfam" id="PF06259">
    <property type="entry name" value="Abhydrolase_8"/>
    <property type="match status" value="1"/>
</dbReference>
<dbReference type="InterPro" id="IPR029058">
    <property type="entry name" value="AB_hydrolase_fold"/>
</dbReference>
<dbReference type="AlphaFoldDB" id="A0A1I2BXF8"/>
<evidence type="ECO:0000313" key="5">
    <source>
        <dbReference type="Proteomes" id="UP000198716"/>
    </source>
</evidence>
<gene>
    <name evidence="4" type="ORF">SAMN04487819_11815</name>
</gene>
<accession>A0A1I2BXF8</accession>
<dbReference type="Proteomes" id="UP000198716">
    <property type="component" value="Unassembled WGS sequence"/>
</dbReference>
<evidence type="ECO:0000313" key="4">
    <source>
        <dbReference type="EMBL" id="SFE60876.1"/>
    </source>
</evidence>
<reference evidence="5" key="1">
    <citation type="submission" date="2016-10" db="EMBL/GenBank/DDBJ databases">
        <authorList>
            <person name="Varghese N."/>
            <person name="Submissions S."/>
        </authorList>
    </citation>
    <scope>NUCLEOTIDE SEQUENCE [LARGE SCALE GENOMIC DNA]</scope>
    <source>
        <strain evidence="5">DSM 45004</strain>
    </source>
</reference>
<protein>
    <submittedName>
        <fullName evidence="4">Alpha/beta hydrolase</fullName>
    </submittedName>
</protein>
<keyword evidence="5" id="KW-1185">Reference proteome</keyword>